<protein>
    <recommendedName>
        <fullName evidence="3">DUF4294 domain-containing protein</fullName>
    </recommendedName>
</protein>
<organism evidence="1 2">
    <name type="scientific">Capnocytophaga granulosa</name>
    <dbReference type="NCBI Taxonomy" id="45242"/>
    <lineage>
        <taxon>Bacteria</taxon>
        <taxon>Pseudomonadati</taxon>
        <taxon>Bacteroidota</taxon>
        <taxon>Flavobacteriia</taxon>
        <taxon>Flavobacteriales</taxon>
        <taxon>Flavobacteriaceae</taxon>
        <taxon>Capnocytophaga</taxon>
    </lineage>
</organism>
<gene>
    <name evidence="1" type="ORF">SAMN05444420_1089</name>
</gene>
<dbReference type="AlphaFoldDB" id="A0A1H2YTG1"/>
<sequence>MYARFFFIMALMGIQLVFSQQTDTIAKRGNLSVPSVEATPKDSIGTGEMMFDLEEVLFFGNQPFFRDEAQRRKYELLRYRVKKVYPYAKMAADKLYSIERTLDSLPSHRQKKKYTKQIQEETEARFTDELKKLSRSQGRILIKLIYRQTGYSAYDLVKHLRSGWRAFWYNNTAWFYDLSLKSIYAPESEEEDFWIEDILLRAFSQGELEMQPPAIAINYEAIEKKWRTKPANQ</sequence>
<comment type="caution">
    <text evidence="1">The sequence shown here is derived from an EMBL/GenBank/DDBJ whole genome shotgun (WGS) entry which is preliminary data.</text>
</comment>
<dbReference type="OrthoDB" id="1491885at2"/>
<name>A0A1H2YTG1_9FLAO</name>
<dbReference type="EMBL" id="FNND01000008">
    <property type="protein sequence ID" value="SDX08341.1"/>
    <property type="molecule type" value="Genomic_DNA"/>
</dbReference>
<dbReference type="RefSeq" id="WP_009642567.1">
    <property type="nucleotide sequence ID" value="NZ_CAJPRD010000072.1"/>
</dbReference>
<proteinExistence type="predicted"/>
<keyword evidence="2" id="KW-1185">Reference proteome</keyword>
<dbReference type="Proteomes" id="UP000182771">
    <property type="component" value="Unassembled WGS sequence"/>
</dbReference>
<evidence type="ECO:0000313" key="1">
    <source>
        <dbReference type="EMBL" id="SDX08341.1"/>
    </source>
</evidence>
<dbReference type="Pfam" id="PF14127">
    <property type="entry name" value="DUF4294"/>
    <property type="match status" value="1"/>
</dbReference>
<evidence type="ECO:0000313" key="2">
    <source>
        <dbReference type="Proteomes" id="UP000182771"/>
    </source>
</evidence>
<evidence type="ECO:0008006" key="3">
    <source>
        <dbReference type="Google" id="ProtNLM"/>
    </source>
</evidence>
<accession>A0A1H2YTG1</accession>
<dbReference type="InterPro" id="IPR025636">
    <property type="entry name" value="DUF4294"/>
</dbReference>
<dbReference type="GeneID" id="85016063"/>
<reference evidence="1 2" key="1">
    <citation type="submission" date="2016-10" db="EMBL/GenBank/DDBJ databases">
        <authorList>
            <person name="Varghese N."/>
            <person name="Submissions S."/>
        </authorList>
    </citation>
    <scope>NUCLEOTIDE SEQUENCE [LARGE SCALE GENOMIC DNA]</scope>
    <source>
        <strain evidence="1 2">DSM 11449</strain>
    </source>
</reference>